<proteinExistence type="inferred from homology"/>
<comment type="caution">
    <text evidence="6">The sequence shown here is derived from an EMBL/GenBank/DDBJ whole genome shotgun (WGS) entry which is preliminary data.</text>
</comment>
<dbReference type="InterPro" id="IPR015797">
    <property type="entry name" value="NUDIX_hydrolase-like_dom_sf"/>
</dbReference>
<name>A0ABW8ZA33_9BURK</name>
<evidence type="ECO:0000313" key="6">
    <source>
        <dbReference type="EMBL" id="MFL9879390.1"/>
    </source>
</evidence>
<dbReference type="EC" id="3.6.1.-" evidence="4"/>
<dbReference type="InterPro" id="IPR000086">
    <property type="entry name" value="NUDIX_hydrolase_dom"/>
</dbReference>
<accession>A0ABW8ZA33</accession>
<dbReference type="SUPFAM" id="SSF55811">
    <property type="entry name" value="Nudix"/>
    <property type="match status" value="1"/>
</dbReference>
<dbReference type="RefSeq" id="WP_408168394.1">
    <property type="nucleotide sequence ID" value="NZ_JAQQFR010000008.1"/>
</dbReference>
<dbReference type="PROSITE" id="PS51462">
    <property type="entry name" value="NUDIX"/>
    <property type="match status" value="1"/>
</dbReference>
<protein>
    <recommendedName>
        <fullName evidence="3 4">Phosphatase NudJ</fullName>
        <ecNumber evidence="4">3.6.1.-</ecNumber>
    </recommendedName>
</protein>
<evidence type="ECO:0000256" key="4">
    <source>
        <dbReference type="RuleBase" id="RU364043"/>
    </source>
</evidence>
<sequence length="170" mass="18625">MTEVWKPSVTVAAIIEREGRFLMIEEQASDGLRLNQPAGHLDEGEALTHAVVREALEESAHDFEPTALIGMYMSRNVSSSRAGADTTYLRFAFAGKLGEKHDLPLDTGIVRTLWMTRDEIAACTERHRSPLVLRCIDDYLSGQRAPLSLLYTDASVTTAAVKEAIGVAHG</sequence>
<dbReference type="Pfam" id="PF00293">
    <property type="entry name" value="NUDIX"/>
    <property type="match status" value="1"/>
</dbReference>
<dbReference type="Proteomes" id="UP001629214">
    <property type="component" value="Unassembled WGS sequence"/>
</dbReference>
<dbReference type="InterPro" id="IPR033713">
    <property type="entry name" value="NudJ"/>
</dbReference>
<dbReference type="PANTHER" id="PTHR43222">
    <property type="entry name" value="NUDIX HYDROLASE 23"/>
    <property type="match status" value="1"/>
</dbReference>
<comment type="similarity">
    <text evidence="1 4">Belongs to the Nudix hydrolase family. NudJ subfamily.</text>
</comment>
<comment type="subunit">
    <text evidence="2 4">Monomer.</text>
</comment>
<dbReference type="CDD" id="cd03675">
    <property type="entry name" value="NUDIX_Hydrolase"/>
    <property type="match status" value="1"/>
</dbReference>
<evidence type="ECO:0000256" key="3">
    <source>
        <dbReference type="ARBA" id="ARBA00015552"/>
    </source>
</evidence>
<feature type="domain" description="Nudix hydrolase" evidence="5">
    <location>
        <begin position="4"/>
        <end position="137"/>
    </location>
</feature>
<evidence type="ECO:0000256" key="2">
    <source>
        <dbReference type="ARBA" id="ARBA00011245"/>
    </source>
</evidence>
<dbReference type="PANTHER" id="PTHR43222:SF11">
    <property type="entry name" value="PHOSPHATASE NUDJ"/>
    <property type="match status" value="1"/>
</dbReference>
<dbReference type="GO" id="GO:0016787">
    <property type="term" value="F:hydrolase activity"/>
    <property type="evidence" value="ECO:0007669"/>
    <property type="project" value="UniProtKB-KW"/>
</dbReference>
<evidence type="ECO:0000259" key="5">
    <source>
        <dbReference type="PROSITE" id="PS51462"/>
    </source>
</evidence>
<dbReference type="EMBL" id="JAQQFR010000008">
    <property type="protein sequence ID" value="MFL9879390.1"/>
    <property type="molecule type" value="Genomic_DNA"/>
</dbReference>
<reference evidence="6 7" key="1">
    <citation type="journal article" date="2024" name="Chem. Sci.">
        <title>Discovery of megapolipeptins by genome mining of a Burkholderiales bacteria collection.</title>
        <authorList>
            <person name="Paulo B.S."/>
            <person name="Recchia M.J.J."/>
            <person name="Lee S."/>
            <person name="Fergusson C.H."/>
            <person name="Romanowski S.B."/>
            <person name="Hernandez A."/>
            <person name="Krull N."/>
            <person name="Liu D.Y."/>
            <person name="Cavanagh H."/>
            <person name="Bos A."/>
            <person name="Gray C.A."/>
            <person name="Murphy B.T."/>
            <person name="Linington R.G."/>
            <person name="Eustaquio A.S."/>
        </authorList>
    </citation>
    <scope>NUCLEOTIDE SEQUENCE [LARGE SCALE GENOMIC DNA]</scope>
    <source>
        <strain evidence="6 7">RL21-008-BIB-B</strain>
    </source>
</reference>
<keyword evidence="4 6" id="KW-0378">Hydrolase</keyword>
<dbReference type="Gene3D" id="3.90.79.10">
    <property type="entry name" value="Nucleoside Triphosphate Pyrophosphohydrolase"/>
    <property type="match status" value="1"/>
</dbReference>
<evidence type="ECO:0000256" key="1">
    <source>
        <dbReference type="ARBA" id="ARBA00007608"/>
    </source>
</evidence>
<evidence type="ECO:0000313" key="7">
    <source>
        <dbReference type="Proteomes" id="UP001629214"/>
    </source>
</evidence>
<gene>
    <name evidence="4" type="primary">nudJ</name>
    <name evidence="6" type="ORF">PQR63_13410</name>
</gene>
<comment type="cofactor">
    <cofactor evidence="4">
        <name>Mg(2+)</name>
        <dbReference type="ChEBI" id="CHEBI:18420"/>
    </cofactor>
</comment>
<keyword evidence="4" id="KW-0460">Magnesium</keyword>
<keyword evidence="7" id="KW-1185">Reference proteome</keyword>
<organism evidence="6 7">
    <name type="scientific">Herbaspirillum rhizosphaerae</name>
    <dbReference type="NCBI Taxonomy" id="346179"/>
    <lineage>
        <taxon>Bacteria</taxon>
        <taxon>Pseudomonadati</taxon>
        <taxon>Pseudomonadota</taxon>
        <taxon>Betaproteobacteria</taxon>
        <taxon>Burkholderiales</taxon>
        <taxon>Oxalobacteraceae</taxon>
        <taxon>Herbaspirillum</taxon>
    </lineage>
</organism>